<dbReference type="VEuPathDB" id="FungiDB:SPPG_04310"/>
<reference evidence="2 3" key="1">
    <citation type="submission" date="2009-08" db="EMBL/GenBank/DDBJ databases">
        <title>The Genome Sequence of Spizellomyces punctatus strain DAOM BR117.</title>
        <authorList>
            <consortium name="The Broad Institute Genome Sequencing Platform"/>
            <person name="Russ C."/>
            <person name="Cuomo C."/>
            <person name="Shea T."/>
            <person name="Young S.K."/>
            <person name="Zeng Q."/>
            <person name="Koehrsen M."/>
            <person name="Haas B."/>
            <person name="Borodovsky M."/>
            <person name="Guigo R."/>
            <person name="Alvarado L."/>
            <person name="Berlin A."/>
            <person name="Bochicchio J."/>
            <person name="Borenstein D."/>
            <person name="Chapman S."/>
            <person name="Chen Z."/>
            <person name="Engels R."/>
            <person name="Freedman E."/>
            <person name="Gellesch M."/>
            <person name="Goldberg J."/>
            <person name="Griggs A."/>
            <person name="Gujja S."/>
            <person name="Heiman D."/>
            <person name="Hepburn T."/>
            <person name="Howarth C."/>
            <person name="Jen D."/>
            <person name="Larson L."/>
            <person name="Lewis B."/>
            <person name="Mehta T."/>
            <person name="Park D."/>
            <person name="Pearson M."/>
            <person name="Roberts A."/>
            <person name="Saif S."/>
            <person name="Shenoy N."/>
            <person name="Sisk P."/>
            <person name="Stolte C."/>
            <person name="Sykes S."/>
            <person name="Thomson T."/>
            <person name="Walk T."/>
            <person name="White J."/>
            <person name="Yandava C."/>
            <person name="Burger G."/>
            <person name="Gray M.W."/>
            <person name="Holland P.W.H."/>
            <person name="King N."/>
            <person name="Lang F.B.F."/>
            <person name="Roger A.J."/>
            <person name="Ruiz-Trillo I."/>
            <person name="Lander E."/>
            <person name="Nusbaum C."/>
        </authorList>
    </citation>
    <scope>NUCLEOTIDE SEQUENCE [LARGE SCALE GENOMIC DNA]</scope>
    <source>
        <strain evidence="2 3">DAOM BR117</strain>
    </source>
</reference>
<evidence type="ECO:0000313" key="3">
    <source>
        <dbReference type="Proteomes" id="UP000053201"/>
    </source>
</evidence>
<dbReference type="InterPro" id="IPR024047">
    <property type="entry name" value="MM3350-like_sf"/>
</dbReference>
<dbReference type="GeneID" id="27687766"/>
<name>A0A0L0HK70_SPIPD</name>
<evidence type="ECO:0000259" key="1">
    <source>
        <dbReference type="Pfam" id="PF07929"/>
    </source>
</evidence>
<dbReference type="Gene3D" id="3.10.290.30">
    <property type="entry name" value="MM3350-like"/>
    <property type="match status" value="1"/>
</dbReference>
<proteinExistence type="predicted"/>
<dbReference type="EMBL" id="KQ257455">
    <property type="protein sequence ID" value="KND01219.1"/>
    <property type="molecule type" value="Genomic_DNA"/>
</dbReference>
<dbReference type="AlphaFoldDB" id="A0A0L0HK70"/>
<organism evidence="2 3">
    <name type="scientific">Spizellomyces punctatus (strain DAOM BR117)</name>
    <dbReference type="NCBI Taxonomy" id="645134"/>
    <lineage>
        <taxon>Eukaryota</taxon>
        <taxon>Fungi</taxon>
        <taxon>Fungi incertae sedis</taxon>
        <taxon>Chytridiomycota</taxon>
        <taxon>Chytridiomycota incertae sedis</taxon>
        <taxon>Chytridiomycetes</taxon>
        <taxon>Spizellomycetales</taxon>
        <taxon>Spizellomycetaceae</taxon>
        <taxon>Spizellomyces</taxon>
    </lineage>
</organism>
<evidence type="ECO:0000313" key="2">
    <source>
        <dbReference type="EMBL" id="KND01219.1"/>
    </source>
</evidence>
<dbReference type="InParanoid" id="A0A0L0HK70"/>
<dbReference type="Proteomes" id="UP000053201">
    <property type="component" value="Unassembled WGS sequence"/>
</dbReference>
<keyword evidence="3" id="KW-1185">Reference proteome</keyword>
<feature type="domain" description="Plasmid pRiA4b Orf3-like" evidence="1">
    <location>
        <begin position="10"/>
        <end position="119"/>
    </location>
</feature>
<dbReference type="InterPro" id="IPR012912">
    <property type="entry name" value="Plasmid_pRiA4b_Orf3-like"/>
</dbReference>
<dbReference type="SUPFAM" id="SSF159941">
    <property type="entry name" value="MM3350-like"/>
    <property type="match status" value="1"/>
</dbReference>
<sequence length="179" mass="20452">MAKPRGPILQLRVNAPQGSRTVVIPKSFSFWNLHRVIQIAFAPGIQDATIEKRTYEYKQGETKPKKGKMTKMDCLSLNEGEKFEYSCNGVDYTIEVETAVENGEINNFIPRCIHGDGEKLELDAVNKKLMFKRFGMNPSMNKKPRQAPKIIVMAGEPDYMIWKTYMNAMRVPARAAEEY</sequence>
<dbReference type="OrthoDB" id="2111584at2759"/>
<dbReference type="RefSeq" id="XP_016609258.1">
    <property type="nucleotide sequence ID" value="XM_016752552.1"/>
</dbReference>
<accession>A0A0L0HK70</accession>
<dbReference type="Pfam" id="PF07929">
    <property type="entry name" value="PRiA4_ORF3"/>
    <property type="match status" value="1"/>
</dbReference>
<protein>
    <recommendedName>
        <fullName evidence="1">Plasmid pRiA4b Orf3-like domain-containing protein</fullName>
    </recommendedName>
</protein>
<gene>
    <name evidence="2" type="ORF">SPPG_04310</name>
</gene>